<sequence length="305" mass="32340">MLPSMKAITVSLTIAFLGSGSTQCHIGRQTNSNQLQLGPGRSPRLALHRTRRTRRKGPSLADIRRSFVSGRRTTSSVEIGSFNGIASNSPTESTHPASVRVLRPNDVVRPDGIIHGIERLIVPRSVQLDFNRRRSLRSISAVKPEGAPEVDPRTHRLKTPSQPVAAGAPPALPICDAMAPGPSLGAGTWHRVPAGPAATSTARPRSRTSSTHSSTTAATAKWPTFSPKRACTMRFGGSGLVNYEHAPVAAQGGSAGGGWGIDGVLFPAAEEKTVAARIVKWWPEMGGYCGGWLPVAGLIGNNRQY</sequence>
<comment type="caution">
    <text evidence="3">The sequence shown here is derived from an EMBL/GenBank/DDBJ whole genome shotgun (WGS) entry which is preliminary data.</text>
</comment>
<dbReference type="Proteomes" id="UP000585474">
    <property type="component" value="Unassembled WGS sequence"/>
</dbReference>
<feature type="chain" id="PRO_5029848388" description="Fasciclin-like arabinogalactan family protein" evidence="2">
    <location>
        <begin position="25"/>
        <end position="305"/>
    </location>
</feature>
<evidence type="ECO:0008006" key="5">
    <source>
        <dbReference type="Google" id="ProtNLM"/>
    </source>
</evidence>
<evidence type="ECO:0000256" key="1">
    <source>
        <dbReference type="SAM" id="MobiDB-lite"/>
    </source>
</evidence>
<organism evidence="3 4">
    <name type="scientific">Actinidia rufa</name>
    <dbReference type="NCBI Taxonomy" id="165716"/>
    <lineage>
        <taxon>Eukaryota</taxon>
        <taxon>Viridiplantae</taxon>
        <taxon>Streptophyta</taxon>
        <taxon>Embryophyta</taxon>
        <taxon>Tracheophyta</taxon>
        <taxon>Spermatophyta</taxon>
        <taxon>Magnoliopsida</taxon>
        <taxon>eudicotyledons</taxon>
        <taxon>Gunneridae</taxon>
        <taxon>Pentapetalae</taxon>
        <taxon>asterids</taxon>
        <taxon>Ericales</taxon>
        <taxon>Actinidiaceae</taxon>
        <taxon>Actinidia</taxon>
    </lineage>
</organism>
<reference evidence="4" key="1">
    <citation type="submission" date="2019-07" db="EMBL/GenBank/DDBJ databases">
        <title>De Novo Assembly of kiwifruit Actinidia rufa.</title>
        <authorList>
            <person name="Sugita-Konishi S."/>
            <person name="Sato K."/>
            <person name="Mori E."/>
            <person name="Abe Y."/>
            <person name="Kisaki G."/>
            <person name="Hamano K."/>
            <person name="Suezawa K."/>
            <person name="Otani M."/>
            <person name="Fukuda T."/>
            <person name="Manabe T."/>
            <person name="Gomi K."/>
            <person name="Tabuchi M."/>
            <person name="Akimitsu K."/>
            <person name="Kataoka I."/>
        </authorList>
    </citation>
    <scope>NUCLEOTIDE SEQUENCE [LARGE SCALE GENOMIC DNA]</scope>
    <source>
        <strain evidence="4">cv. Fuchu</strain>
    </source>
</reference>
<dbReference type="InterPro" id="IPR044654">
    <property type="entry name" value="FLA15/16/17/18"/>
</dbReference>
<keyword evidence="4" id="KW-1185">Reference proteome</keyword>
<evidence type="ECO:0000313" key="4">
    <source>
        <dbReference type="Proteomes" id="UP000585474"/>
    </source>
</evidence>
<proteinExistence type="predicted"/>
<keyword evidence="2" id="KW-0732">Signal</keyword>
<evidence type="ECO:0000313" key="3">
    <source>
        <dbReference type="EMBL" id="GFS37780.1"/>
    </source>
</evidence>
<feature type="region of interest" description="Disordered" evidence="1">
    <location>
        <begin position="143"/>
        <end position="164"/>
    </location>
</feature>
<feature type="region of interest" description="Disordered" evidence="1">
    <location>
        <begin position="194"/>
        <end position="220"/>
    </location>
</feature>
<dbReference type="PANTHER" id="PTHR32499">
    <property type="entry name" value="FASCICLIN-LIKE ARABINOGALACTAN PROTEIN 16"/>
    <property type="match status" value="1"/>
</dbReference>
<name>A0A7J0DLM0_9ERIC</name>
<feature type="signal peptide" evidence="2">
    <location>
        <begin position="1"/>
        <end position="24"/>
    </location>
</feature>
<dbReference type="EMBL" id="BJWL01000291">
    <property type="protein sequence ID" value="GFS37780.1"/>
    <property type="molecule type" value="Genomic_DNA"/>
</dbReference>
<protein>
    <recommendedName>
        <fullName evidence="5">Fasciclin-like arabinogalactan family protein</fullName>
    </recommendedName>
</protein>
<dbReference type="PANTHER" id="PTHR32499:SF3">
    <property type="entry name" value="FASCICLIN-LIKE ARABINOGALACTAN PROTEIN 16"/>
    <property type="match status" value="1"/>
</dbReference>
<dbReference type="OrthoDB" id="1938052at2759"/>
<gene>
    <name evidence="3" type="ORF">Acr_00g0053900</name>
</gene>
<accession>A0A7J0DLM0</accession>
<dbReference type="AlphaFoldDB" id="A0A7J0DLM0"/>
<feature type="compositionally biased region" description="Low complexity" evidence="1">
    <location>
        <begin position="197"/>
        <end position="220"/>
    </location>
</feature>
<evidence type="ECO:0000256" key="2">
    <source>
        <dbReference type="SAM" id="SignalP"/>
    </source>
</evidence>